<organism evidence="12 13">
    <name type="scientific">Steinernema glaseri</name>
    <dbReference type="NCBI Taxonomy" id="37863"/>
    <lineage>
        <taxon>Eukaryota</taxon>
        <taxon>Metazoa</taxon>
        <taxon>Ecdysozoa</taxon>
        <taxon>Nematoda</taxon>
        <taxon>Chromadorea</taxon>
        <taxon>Rhabditida</taxon>
        <taxon>Tylenchina</taxon>
        <taxon>Panagrolaimomorpha</taxon>
        <taxon>Strongyloidoidea</taxon>
        <taxon>Steinernematidae</taxon>
        <taxon>Steinernema</taxon>
    </lineage>
</organism>
<evidence type="ECO:0000256" key="5">
    <source>
        <dbReference type="ARBA" id="ARBA00017662"/>
    </source>
</evidence>
<protein>
    <recommendedName>
        <fullName evidence="5">Dolichyl-diphosphooligosaccharide--protein glycosyltransferase subunit 4</fullName>
    </recommendedName>
</protein>
<dbReference type="AlphaFoldDB" id="A0A1I7Z6Q3"/>
<evidence type="ECO:0000313" key="12">
    <source>
        <dbReference type="Proteomes" id="UP000095287"/>
    </source>
</evidence>
<evidence type="ECO:0000256" key="11">
    <source>
        <dbReference type="SAM" id="Phobius"/>
    </source>
</evidence>
<feature type="transmembrane region" description="Helical" evidence="11">
    <location>
        <begin position="47"/>
        <end position="70"/>
    </location>
</feature>
<comment type="similarity">
    <text evidence="3">Belongs to the OST4 family.</text>
</comment>
<evidence type="ECO:0000256" key="8">
    <source>
        <dbReference type="ARBA" id="ARBA00022968"/>
    </source>
</evidence>
<evidence type="ECO:0000256" key="7">
    <source>
        <dbReference type="ARBA" id="ARBA00022824"/>
    </source>
</evidence>
<reference evidence="13" key="1">
    <citation type="submission" date="2016-11" db="UniProtKB">
        <authorList>
            <consortium name="WormBaseParasite"/>
        </authorList>
    </citation>
    <scope>IDENTIFICATION</scope>
</reference>
<evidence type="ECO:0000256" key="1">
    <source>
        <dbReference type="ARBA" id="ARBA00002791"/>
    </source>
</evidence>
<dbReference type="WBParaSite" id="L893_g23142.t1">
    <property type="protein sequence ID" value="L893_g23142.t1"/>
    <property type="gene ID" value="L893_g23142"/>
</dbReference>
<dbReference type="Proteomes" id="UP000095287">
    <property type="component" value="Unplaced"/>
</dbReference>
<dbReference type="Pfam" id="PF10215">
    <property type="entry name" value="Ost4"/>
    <property type="match status" value="1"/>
</dbReference>
<evidence type="ECO:0000256" key="4">
    <source>
        <dbReference type="ARBA" id="ARBA00011157"/>
    </source>
</evidence>
<keyword evidence="8" id="KW-0735">Signal-anchor</keyword>
<dbReference type="GO" id="GO:0008250">
    <property type="term" value="C:oligosaccharyltransferase complex"/>
    <property type="evidence" value="ECO:0007669"/>
    <property type="project" value="TreeGrafter"/>
</dbReference>
<dbReference type="InterPro" id="IPR051307">
    <property type="entry name" value="OST4"/>
</dbReference>
<comment type="subcellular location">
    <subcellularLocation>
        <location evidence="2">Endoplasmic reticulum membrane</location>
        <topology evidence="2">Single-pass type III membrane protein</topology>
    </subcellularLocation>
</comment>
<evidence type="ECO:0000256" key="10">
    <source>
        <dbReference type="ARBA" id="ARBA00023136"/>
    </source>
</evidence>
<comment type="subunit">
    <text evidence="4">Component of the oligosaccharyltransferase (OST) complex.</text>
</comment>
<dbReference type="PANTHER" id="PTHR48164:SF1">
    <property type="entry name" value="DOLICHYL-DIPHOSPHOOLIGOSACCHARIDE--PROTEIN GLYCOSYLTRANSFERASE SUBUNIT 4"/>
    <property type="match status" value="1"/>
</dbReference>
<accession>A0A1I7Z6Q3</accession>
<evidence type="ECO:0000256" key="3">
    <source>
        <dbReference type="ARBA" id="ARBA00007685"/>
    </source>
</evidence>
<proteinExistence type="inferred from homology"/>
<keyword evidence="10 11" id="KW-0472">Membrane</keyword>
<dbReference type="InterPro" id="IPR018943">
    <property type="entry name" value="Oligosaccaryltransferase"/>
</dbReference>
<keyword evidence="9 11" id="KW-1133">Transmembrane helix</keyword>
<comment type="function">
    <text evidence="1">Subunit of the oligosaccharyl transferase (OST) complex that catalyzes the initial transfer of a defined glycan (Glc(3)Man(9)GlcNAc(2) in eukaryotes) from the lipid carrier dolichol-pyrophosphate to an asparagine residue within an Asn-X-Ser/Thr consensus motif in nascent polypeptide chains, the first step in protein N-glycosylation. N-glycosylation occurs cotranslationally and the complex associates with the Sec61 complex at the channel-forming translocon complex that mediates protein translocation across the endoplasmic reticulum (ER). All subunits are required for a maximal enzyme activity.</text>
</comment>
<dbReference type="PANTHER" id="PTHR48164">
    <property type="entry name" value="DOLICHYL-DIPHOSPHOOLIGOSACCHARIDE--PROTEIN GLYCOSYLTRANSFERASE SUBUNIT 4"/>
    <property type="match status" value="1"/>
</dbReference>
<name>A0A1I7Z6Q3_9BILA</name>
<dbReference type="GO" id="GO:0018279">
    <property type="term" value="P:protein N-linked glycosylation via asparagine"/>
    <property type="evidence" value="ECO:0007669"/>
    <property type="project" value="TreeGrafter"/>
</dbReference>
<dbReference type="InterPro" id="IPR036330">
    <property type="entry name" value="Ost4p_sf"/>
</dbReference>
<sequence>MRFCSISVLIRSFSHPLPASSMSPIPILSSFFSAIQSFPLPEMITDVQLGVMANVLGIGMFLLVVLFHYITANNARRGVSNTAGPN</sequence>
<evidence type="ECO:0000256" key="9">
    <source>
        <dbReference type="ARBA" id="ARBA00022989"/>
    </source>
</evidence>
<keyword evidence="12" id="KW-1185">Reference proteome</keyword>
<evidence type="ECO:0000313" key="13">
    <source>
        <dbReference type="WBParaSite" id="L893_g23142.t1"/>
    </source>
</evidence>
<keyword evidence="6 11" id="KW-0812">Transmembrane</keyword>
<evidence type="ECO:0000256" key="2">
    <source>
        <dbReference type="ARBA" id="ARBA00004643"/>
    </source>
</evidence>
<evidence type="ECO:0000256" key="6">
    <source>
        <dbReference type="ARBA" id="ARBA00022692"/>
    </source>
</evidence>
<dbReference type="SUPFAM" id="SSF103464">
    <property type="entry name" value="Oligosaccharyltransferase subunit ost4p"/>
    <property type="match status" value="1"/>
</dbReference>
<keyword evidence="7" id="KW-0256">Endoplasmic reticulum</keyword>